<dbReference type="OrthoDB" id="377209at2759"/>
<dbReference type="GO" id="GO:0005634">
    <property type="term" value="C:nucleus"/>
    <property type="evidence" value="ECO:0007669"/>
    <property type="project" value="TreeGrafter"/>
</dbReference>
<dbReference type="InterPro" id="IPR035979">
    <property type="entry name" value="RBD_domain_sf"/>
</dbReference>
<dbReference type="SUPFAM" id="SSF109905">
    <property type="entry name" value="Surp module (SWAP domain)"/>
    <property type="match status" value="1"/>
</dbReference>
<dbReference type="InterPro" id="IPR006569">
    <property type="entry name" value="CID_dom"/>
</dbReference>
<dbReference type="EMBL" id="JAEPQZ010000018">
    <property type="protein sequence ID" value="KAG2171985.1"/>
    <property type="molecule type" value="Genomic_DNA"/>
</dbReference>
<feature type="coiled-coil region" evidence="3">
    <location>
        <begin position="131"/>
        <end position="170"/>
    </location>
</feature>
<evidence type="ECO:0000259" key="6">
    <source>
        <dbReference type="PROSITE" id="PS50128"/>
    </source>
</evidence>
<dbReference type="InterPro" id="IPR035967">
    <property type="entry name" value="SWAP/Surp_sf"/>
</dbReference>
<dbReference type="SMART" id="SM00582">
    <property type="entry name" value="RPR"/>
    <property type="match status" value="1"/>
</dbReference>
<dbReference type="Gene3D" id="1.10.10.790">
    <property type="entry name" value="Surp module"/>
    <property type="match status" value="1"/>
</dbReference>
<evidence type="ECO:0000259" key="7">
    <source>
        <dbReference type="PROSITE" id="PS51391"/>
    </source>
</evidence>
<organism evidence="8 9">
    <name type="scientific">Mortierella isabellina</name>
    <name type="common">Filamentous fungus</name>
    <name type="synonym">Umbelopsis isabellina</name>
    <dbReference type="NCBI Taxonomy" id="91625"/>
    <lineage>
        <taxon>Eukaryota</taxon>
        <taxon>Fungi</taxon>
        <taxon>Fungi incertae sedis</taxon>
        <taxon>Mucoromycota</taxon>
        <taxon>Mucoromycotina</taxon>
        <taxon>Umbelopsidomycetes</taxon>
        <taxon>Umbelopsidales</taxon>
        <taxon>Umbelopsidaceae</taxon>
        <taxon>Umbelopsis</taxon>
    </lineage>
</organism>
<dbReference type="SMART" id="SM00360">
    <property type="entry name" value="RRM"/>
    <property type="match status" value="1"/>
</dbReference>
<feature type="compositionally biased region" description="Basic and acidic residues" evidence="4">
    <location>
        <begin position="47"/>
        <end position="62"/>
    </location>
</feature>
<dbReference type="SUPFAM" id="SSF48464">
    <property type="entry name" value="ENTH/VHS domain"/>
    <property type="match status" value="1"/>
</dbReference>
<dbReference type="Gene3D" id="1.25.40.90">
    <property type="match status" value="1"/>
</dbReference>
<evidence type="ECO:0000313" key="9">
    <source>
        <dbReference type="Proteomes" id="UP000654370"/>
    </source>
</evidence>
<evidence type="ECO:0008006" key="10">
    <source>
        <dbReference type="Google" id="ProtNLM"/>
    </source>
</evidence>
<protein>
    <recommendedName>
        <fullName evidence="10">U2 snRNP-associated SURP motif-containing protein</fullName>
    </recommendedName>
</protein>
<feature type="region of interest" description="Disordered" evidence="4">
    <location>
        <begin position="1"/>
        <end position="62"/>
    </location>
</feature>
<feature type="domain" description="CID" evidence="7">
    <location>
        <begin position="460"/>
        <end position="605"/>
    </location>
</feature>
<gene>
    <name evidence="8" type="ORF">INT43_001462</name>
</gene>
<keyword evidence="1 2" id="KW-0694">RNA-binding</keyword>
<dbReference type="InterPro" id="IPR035009">
    <property type="entry name" value="SR140_RRM"/>
</dbReference>
<dbReference type="InterPro" id="IPR051485">
    <property type="entry name" value="SR-CTD_assoc_factor"/>
</dbReference>
<sequence>MSAHSDKEDSGSRSGSESPPPRPAKPIAQSKLQAFSLGVHKKTPFQRHKEELEQKKKKESEEAAKVYADFVASFDNERNGGMGPAFVKSGATMLPAPASSNVFNRKQPYKPMPFVKAGQSVTPNPLATEPLDAVEDNTKEEEEKAKKLSKAQKKRNLDTFLEEIKREQEDREGRLKHARVGRGFGSSNAGSATNLTLQADRPGSHDVGDNTTTNLYLGNISPNVNEAMLCRDFAVFGPIASVKIMWPRTQEEKDRNHNSAFISFMKRPDAEKAIKAMDGKDLHGNLLRVCWGKPVPIPMKPIFALERSAGALPSGLPFNAQITTIGSGVVSKPRSEIQVVKPEDTQQLKLIHRTIERVLVHGQNFEAALIGREWNNPGYSFLTNNNTPEHVYYRWKLYSLLQGDSKHHWRSEPFQMFAEGPWWIPPEIPFDNHGEVDEIENSSDEEEREKQREHITKGNLSKVAKRRLEIMLRKINFQRGTVAKAMAFAINHSDAADEVIDIICKSMVSDGAPLSQKIARLYLVSDILHNSSVHVTNAWKYRSGFEMKLSEVFQHFNKIYRSIRARLKAEQVRRQICSIFAVWNNWIVFPEHRIAEYNSIFTQPGTEVAASEPVVEEEPANTPPEPQPDEAAFVQEEDTVDGEPMDEDLDGESMSDIDGEPLTDDEEADEVAEEAMQQPQKQEIEDMFS</sequence>
<feature type="compositionally biased region" description="Basic and acidic residues" evidence="4">
    <location>
        <begin position="1"/>
        <end position="11"/>
    </location>
</feature>
<keyword evidence="3" id="KW-0175">Coiled coil</keyword>
<evidence type="ECO:0000259" key="5">
    <source>
        <dbReference type="PROSITE" id="PS50102"/>
    </source>
</evidence>
<dbReference type="InterPro" id="IPR012677">
    <property type="entry name" value="Nucleotide-bd_a/b_plait_sf"/>
</dbReference>
<dbReference type="GO" id="GO:0003723">
    <property type="term" value="F:RNA binding"/>
    <property type="evidence" value="ECO:0007669"/>
    <property type="project" value="UniProtKB-UniRule"/>
</dbReference>
<dbReference type="CDD" id="cd12223">
    <property type="entry name" value="RRM_SR140"/>
    <property type="match status" value="1"/>
</dbReference>
<evidence type="ECO:0000256" key="1">
    <source>
        <dbReference type="ARBA" id="ARBA00022884"/>
    </source>
</evidence>
<evidence type="ECO:0000256" key="2">
    <source>
        <dbReference type="PROSITE-ProRule" id="PRU00176"/>
    </source>
</evidence>
<dbReference type="Pfam" id="PF00076">
    <property type="entry name" value="RRM_1"/>
    <property type="match status" value="1"/>
</dbReference>
<comment type="caution">
    <text evidence="8">The sequence shown here is derived from an EMBL/GenBank/DDBJ whole genome shotgun (WGS) entry which is preliminary data.</text>
</comment>
<evidence type="ECO:0000313" key="8">
    <source>
        <dbReference type="EMBL" id="KAG2171985.1"/>
    </source>
</evidence>
<proteinExistence type="predicted"/>
<evidence type="ECO:0000256" key="3">
    <source>
        <dbReference type="SAM" id="Coils"/>
    </source>
</evidence>
<dbReference type="PROSITE" id="PS50128">
    <property type="entry name" value="SURP"/>
    <property type="match status" value="1"/>
</dbReference>
<keyword evidence="9" id="KW-1185">Reference proteome</keyword>
<evidence type="ECO:0000256" key="4">
    <source>
        <dbReference type="SAM" id="MobiDB-lite"/>
    </source>
</evidence>
<dbReference type="AlphaFoldDB" id="A0A8H7PE40"/>
<feature type="domain" description="SURP motif" evidence="6">
    <location>
        <begin position="350"/>
        <end position="393"/>
    </location>
</feature>
<dbReference type="Pfam" id="PF04818">
    <property type="entry name" value="CID"/>
    <property type="match status" value="1"/>
</dbReference>
<dbReference type="SUPFAM" id="SSF54928">
    <property type="entry name" value="RNA-binding domain, RBD"/>
    <property type="match status" value="1"/>
</dbReference>
<feature type="compositionally biased region" description="Acidic residues" evidence="4">
    <location>
        <begin position="635"/>
        <end position="673"/>
    </location>
</feature>
<dbReference type="PROSITE" id="PS50102">
    <property type="entry name" value="RRM"/>
    <property type="match status" value="1"/>
</dbReference>
<name>A0A8H7PE40_MORIS</name>
<dbReference type="InterPro" id="IPR000061">
    <property type="entry name" value="Surp"/>
</dbReference>
<dbReference type="PANTHER" id="PTHR23140">
    <property type="entry name" value="RNA PROCESSING PROTEIN LD23810P"/>
    <property type="match status" value="1"/>
</dbReference>
<reference evidence="8" key="1">
    <citation type="submission" date="2020-12" db="EMBL/GenBank/DDBJ databases">
        <title>Metabolic potential, ecology and presence of endohyphal bacteria is reflected in genomic diversity of Mucoromycotina.</title>
        <authorList>
            <person name="Muszewska A."/>
            <person name="Okrasinska A."/>
            <person name="Steczkiewicz K."/>
            <person name="Drgas O."/>
            <person name="Orlowska M."/>
            <person name="Perlinska-Lenart U."/>
            <person name="Aleksandrzak-Piekarczyk T."/>
            <person name="Szatraj K."/>
            <person name="Zielenkiewicz U."/>
            <person name="Pilsyk S."/>
            <person name="Malc E."/>
            <person name="Mieczkowski P."/>
            <person name="Kruszewska J.S."/>
            <person name="Biernat P."/>
            <person name="Pawlowska J."/>
        </authorList>
    </citation>
    <scope>NUCLEOTIDE SEQUENCE</scope>
    <source>
        <strain evidence="8">WA0000067209</strain>
    </source>
</reference>
<accession>A0A8H7PE40</accession>
<feature type="domain" description="RRM" evidence="5">
    <location>
        <begin position="213"/>
        <end position="294"/>
    </location>
</feature>
<dbReference type="Pfam" id="PF01805">
    <property type="entry name" value="Surp"/>
    <property type="match status" value="1"/>
</dbReference>
<dbReference type="InterPro" id="IPR008942">
    <property type="entry name" value="ENTH_VHS"/>
</dbReference>
<dbReference type="GO" id="GO:0006396">
    <property type="term" value="P:RNA processing"/>
    <property type="evidence" value="ECO:0007669"/>
    <property type="project" value="InterPro"/>
</dbReference>
<dbReference type="SMART" id="SM00648">
    <property type="entry name" value="SWAP"/>
    <property type="match status" value="1"/>
</dbReference>
<dbReference type="Proteomes" id="UP000654370">
    <property type="component" value="Unassembled WGS sequence"/>
</dbReference>
<dbReference type="Gene3D" id="3.30.70.330">
    <property type="match status" value="1"/>
</dbReference>
<dbReference type="PROSITE" id="PS51391">
    <property type="entry name" value="CID"/>
    <property type="match status" value="1"/>
</dbReference>
<dbReference type="PANTHER" id="PTHR23140:SF0">
    <property type="entry name" value="U2 SNRNP-ASSOCIATED SURP MOTIF-CONTAINING PROTEIN"/>
    <property type="match status" value="1"/>
</dbReference>
<dbReference type="InterPro" id="IPR000504">
    <property type="entry name" value="RRM_dom"/>
</dbReference>
<feature type="region of interest" description="Disordered" evidence="4">
    <location>
        <begin position="608"/>
        <end position="689"/>
    </location>
</feature>